<dbReference type="RefSeq" id="WP_327606829.1">
    <property type="nucleotide sequence ID" value="NZ_JARZFX010000002.1"/>
</dbReference>
<dbReference type="PIRSF" id="PIRSF010386">
    <property type="entry name" value="RocB"/>
    <property type="match status" value="1"/>
</dbReference>
<sequence>MVKSEEFIENLTAELIGVPSINGTQGEIDIIYYLENKLRELPYFLQHTDDVWTQDVSDDPLNRKNLFALVKGTKTASTKTVILHAHCDTVTIEDFGGLKDLATKPYLLADKLKELNLSEEIKDDLYSGDWLFGRGSVDMKSGIAAHFWVIKYLSEQTDLFEGNVLLMINPIEETTHGGIIGAIPELVRLKETYNTNFVSAINTDFVGPLYKGDLSKYIYLGSVGKLLPSFLIRGKETHVGQPFEGLDPNFLGGELISRIELNPNLSDYNAGEYTPPPTVLKMKDLKPTYNVQTPIETFLYFNYFVHGKSPDKVLEQLRGIAQDVFDDTVKHFNELYQDYCEKTGIEFTPLPWNSRVMIYSELYEQAVESHGNEVDERLTAILNHYAEKEDPREVTRRMVQELLNLIDDKDPIIVVFFCTPYCPRNYVKGKNDNEKNVLAIIEGISKQKEDIKTRNYFPFLSDSSYLSIDDSDEEIEQLKVNFPGMEKLYPVPVEKIKGLDIPAITMGVWGKDAHKWTERVYKPYAFQELPKMIERVTLEMLGN</sequence>
<dbReference type="InterPro" id="IPR050072">
    <property type="entry name" value="Peptidase_M20A"/>
</dbReference>
<dbReference type="InterPro" id="IPR012166">
    <property type="entry name" value="Uncharacterised_RocB"/>
</dbReference>
<protein>
    <submittedName>
        <fullName evidence="1">M20/M25/M40 family metallo-hydrolase</fullName>
    </submittedName>
</protein>
<dbReference type="Gene3D" id="3.40.630.10">
    <property type="entry name" value="Zn peptidases"/>
    <property type="match status" value="1"/>
</dbReference>
<dbReference type="InterPro" id="IPR002933">
    <property type="entry name" value="Peptidase_M20"/>
</dbReference>
<dbReference type="PANTHER" id="PTHR43808">
    <property type="entry name" value="ACETYLORNITHINE DEACETYLASE"/>
    <property type="match status" value="1"/>
</dbReference>
<organism evidence="1 2">
    <name type="scientific">Virgibacillus tibetensis</name>
    <dbReference type="NCBI Taxonomy" id="3042313"/>
    <lineage>
        <taxon>Bacteria</taxon>
        <taxon>Bacillati</taxon>
        <taxon>Bacillota</taxon>
        <taxon>Bacilli</taxon>
        <taxon>Bacillales</taxon>
        <taxon>Bacillaceae</taxon>
        <taxon>Virgibacillus</taxon>
    </lineage>
</organism>
<evidence type="ECO:0000313" key="1">
    <source>
        <dbReference type="EMBL" id="MEC5423273.1"/>
    </source>
</evidence>
<keyword evidence="2" id="KW-1185">Reference proteome</keyword>
<accession>A0ABU6KDX1</accession>
<evidence type="ECO:0000313" key="2">
    <source>
        <dbReference type="Proteomes" id="UP001335737"/>
    </source>
</evidence>
<reference evidence="1 2" key="1">
    <citation type="journal article" date="2024" name="Int. J. Syst. Evol. Microbiol.">
        <title>Virgibacillus tibetensis sp. nov., isolated from salt lake on the Tibetan Plateau of China.</title>
        <authorList>
            <person name="Phurbu D."/>
            <person name="Liu Z.-X."/>
            <person name="Wang R."/>
            <person name="Zheng Y.-Y."/>
            <person name="Liu H.-C."/>
            <person name="Zhou Y.-G."/>
            <person name="Yu Y.-J."/>
            <person name="Li A.-H."/>
        </authorList>
    </citation>
    <scope>NUCLEOTIDE SEQUENCE [LARGE SCALE GENOMIC DNA]</scope>
    <source>
        <strain evidence="1 2">C22-A2</strain>
    </source>
</reference>
<dbReference type="Proteomes" id="UP001335737">
    <property type="component" value="Unassembled WGS sequence"/>
</dbReference>
<name>A0ABU6KDX1_9BACI</name>
<proteinExistence type="predicted"/>
<dbReference type="PANTHER" id="PTHR43808:SF27">
    <property type="entry name" value="PROTEIN ROCB"/>
    <property type="match status" value="1"/>
</dbReference>
<dbReference type="Pfam" id="PF01546">
    <property type="entry name" value="Peptidase_M20"/>
    <property type="match status" value="1"/>
</dbReference>
<dbReference type="SUPFAM" id="SSF53187">
    <property type="entry name" value="Zn-dependent exopeptidases"/>
    <property type="match status" value="1"/>
</dbReference>
<comment type="caution">
    <text evidence="1">The sequence shown here is derived from an EMBL/GenBank/DDBJ whole genome shotgun (WGS) entry which is preliminary data.</text>
</comment>
<gene>
    <name evidence="1" type="ORF">QGM71_07135</name>
</gene>
<dbReference type="EMBL" id="JARZFX010000002">
    <property type="protein sequence ID" value="MEC5423273.1"/>
    <property type="molecule type" value="Genomic_DNA"/>
</dbReference>